<evidence type="ECO:0000313" key="1">
    <source>
        <dbReference type="EMBL" id="OAQ74945.1"/>
    </source>
</evidence>
<dbReference type="Proteomes" id="UP000078240">
    <property type="component" value="Unassembled WGS sequence"/>
</dbReference>
<accession>A0A179GAU5</accession>
<proteinExistence type="predicted"/>
<sequence length="58" mass="6392">MTDVSCHPCASKCSTDPGVTHVAAMPLRLVRGRECEAIVRHFRDRYFLEALPCSSSSP</sequence>
<dbReference type="AlphaFoldDB" id="A0A179GAU5"/>
<dbReference type="EMBL" id="LSBH01000009">
    <property type="protein sequence ID" value="OAQ74945.1"/>
    <property type="molecule type" value="Genomic_DNA"/>
</dbReference>
<protein>
    <submittedName>
        <fullName evidence="1">Uncharacterized protein</fullName>
    </submittedName>
</protein>
<organism evidence="1 3">
    <name type="scientific">Purpureocillium lilacinum</name>
    <name type="common">Paecilomyces lilacinus</name>
    <dbReference type="NCBI Taxonomy" id="33203"/>
    <lineage>
        <taxon>Eukaryota</taxon>
        <taxon>Fungi</taxon>
        <taxon>Dikarya</taxon>
        <taxon>Ascomycota</taxon>
        <taxon>Pezizomycotina</taxon>
        <taxon>Sordariomycetes</taxon>
        <taxon>Hypocreomycetidae</taxon>
        <taxon>Hypocreales</taxon>
        <taxon>Ophiocordycipitaceae</taxon>
        <taxon>Purpureocillium</taxon>
    </lineage>
</organism>
<gene>
    <name evidence="1" type="ORF">VFPBJ_10240</name>
    <name evidence="2" type="ORF">VFPFJ_08861</name>
</gene>
<reference evidence="1 3" key="1">
    <citation type="submission" date="2016-01" db="EMBL/GenBank/DDBJ databases">
        <title>Biosynthesis of antibiotic leucinostatins and their inhibition on Phytophthora in bio-control Purpureocillium lilacinum.</title>
        <authorList>
            <person name="Wang G."/>
            <person name="Liu Z."/>
            <person name="Lin R."/>
            <person name="Li E."/>
            <person name="Mao Z."/>
            <person name="Ling J."/>
            <person name="Yin W."/>
            <person name="Xie B."/>
        </authorList>
    </citation>
    <scope>NUCLEOTIDE SEQUENCE [LARGE SCALE GENOMIC DNA]</scope>
    <source>
        <strain evidence="1">PLBJ-1</strain>
        <strain evidence="2">PLFJ-1</strain>
    </source>
</reference>
<dbReference type="EMBL" id="LSBI01000008">
    <property type="protein sequence ID" value="OAQ83058.1"/>
    <property type="molecule type" value="Genomic_DNA"/>
</dbReference>
<name>A0A179GAU5_PURLI</name>
<evidence type="ECO:0000313" key="2">
    <source>
        <dbReference type="EMBL" id="OAQ83058.1"/>
    </source>
</evidence>
<comment type="caution">
    <text evidence="1">The sequence shown here is derived from an EMBL/GenBank/DDBJ whole genome shotgun (WGS) entry which is preliminary data.</text>
</comment>
<dbReference type="Proteomes" id="UP000078340">
    <property type="component" value="Unassembled WGS sequence"/>
</dbReference>
<evidence type="ECO:0000313" key="3">
    <source>
        <dbReference type="Proteomes" id="UP000078240"/>
    </source>
</evidence>